<dbReference type="Gene3D" id="3.40.50.2300">
    <property type="match status" value="2"/>
</dbReference>
<keyword evidence="13" id="KW-1185">Reference proteome</keyword>
<dbReference type="Proteomes" id="UP001066276">
    <property type="component" value="Chromosome 8"/>
</dbReference>
<dbReference type="SUPFAM" id="SSF53822">
    <property type="entry name" value="Periplasmic binding protein-like I"/>
    <property type="match status" value="1"/>
</dbReference>
<keyword evidence="2" id="KW-1003">Cell membrane</keyword>
<evidence type="ECO:0000256" key="9">
    <source>
        <dbReference type="ARBA" id="ARBA00023180"/>
    </source>
</evidence>
<feature type="domain" description="Receptor ligand binding region" evidence="11">
    <location>
        <begin position="20"/>
        <end position="299"/>
    </location>
</feature>
<comment type="caution">
    <text evidence="12">The sequence shown here is derived from an EMBL/GenBank/DDBJ whole genome shotgun (WGS) entry which is preliminary data.</text>
</comment>
<dbReference type="InterPro" id="IPR028082">
    <property type="entry name" value="Peripla_BP_I"/>
</dbReference>
<dbReference type="InterPro" id="IPR000068">
    <property type="entry name" value="GPCR_3_Ca_sens_rcpt-rel"/>
</dbReference>
<evidence type="ECO:0000256" key="7">
    <source>
        <dbReference type="ARBA" id="ARBA00023136"/>
    </source>
</evidence>
<dbReference type="FunFam" id="3.40.50.2300:FF:000016">
    <property type="entry name" value="Taste 1 receptor member 2"/>
    <property type="match status" value="1"/>
</dbReference>
<accession>A0AAV7NYS9</accession>
<evidence type="ECO:0000256" key="4">
    <source>
        <dbReference type="ARBA" id="ARBA00022729"/>
    </source>
</evidence>
<keyword evidence="4" id="KW-0732">Signal</keyword>
<evidence type="ECO:0000256" key="3">
    <source>
        <dbReference type="ARBA" id="ARBA00022692"/>
    </source>
</evidence>
<dbReference type="PRINTS" id="PR00592">
    <property type="entry name" value="CASENSINGR"/>
</dbReference>
<organism evidence="12 13">
    <name type="scientific">Pleurodeles waltl</name>
    <name type="common">Iberian ribbed newt</name>
    <dbReference type="NCBI Taxonomy" id="8319"/>
    <lineage>
        <taxon>Eukaryota</taxon>
        <taxon>Metazoa</taxon>
        <taxon>Chordata</taxon>
        <taxon>Craniata</taxon>
        <taxon>Vertebrata</taxon>
        <taxon>Euteleostomi</taxon>
        <taxon>Amphibia</taxon>
        <taxon>Batrachia</taxon>
        <taxon>Caudata</taxon>
        <taxon>Salamandroidea</taxon>
        <taxon>Salamandridae</taxon>
        <taxon>Pleurodelinae</taxon>
        <taxon>Pleurodeles</taxon>
    </lineage>
</organism>
<dbReference type="PANTHER" id="PTHR24061:SF599">
    <property type="entry name" value="G-PROTEIN COUPLED RECEPTORS FAMILY 3 PROFILE DOMAIN-CONTAINING PROTEIN"/>
    <property type="match status" value="1"/>
</dbReference>
<dbReference type="PRINTS" id="PR00248">
    <property type="entry name" value="GPCRMGR"/>
</dbReference>
<dbReference type="AlphaFoldDB" id="A0AAV7NYS9"/>
<proteinExistence type="predicted"/>
<dbReference type="InterPro" id="IPR000337">
    <property type="entry name" value="GPCR_3"/>
</dbReference>
<evidence type="ECO:0000256" key="6">
    <source>
        <dbReference type="ARBA" id="ARBA00023040"/>
    </source>
</evidence>
<reference evidence="12" key="1">
    <citation type="journal article" date="2022" name="bioRxiv">
        <title>Sequencing and chromosome-scale assembly of the giantPleurodeles waltlgenome.</title>
        <authorList>
            <person name="Brown T."/>
            <person name="Elewa A."/>
            <person name="Iarovenko S."/>
            <person name="Subramanian E."/>
            <person name="Araus A.J."/>
            <person name="Petzold A."/>
            <person name="Susuki M."/>
            <person name="Suzuki K.-i.T."/>
            <person name="Hayashi T."/>
            <person name="Toyoda A."/>
            <person name="Oliveira C."/>
            <person name="Osipova E."/>
            <person name="Leigh N.D."/>
            <person name="Simon A."/>
            <person name="Yun M.H."/>
        </authorList>
    </citation>
    <scope>NUCLEOTIDE SEQUENCE</scope>
    <source>
        <strain evidence="12">20211129_DDA</strain>
        <tissue evidence="12">Liver</tissue>
    </source>
</reference>
<dbReference type="InterPro" id="IPR001828">
    <property type="entry name" value="ANF_lig-bd_rcpt"/>
</dbReference>
<evidence type="ECO:0000256" key="5">
    <source>
        <dbReference type="ARBA" id="ARBA00022989"/>
    </source>
</evidence>
<gene>
    <name evidence="12" type="ORF">NDU88_009342</name>
</gene>
<evidence type="ECO:0000256" key="10">
    <source>
        <dbReference type="ARBA" id="ARBA00023224"/>
    </source>
</evidence>
<keyword evidence="10" id="KW-0807">Transducer</keyword>
<protein>
    <recommendedName>
        <fullName evidence="11">Receptor ligand binding region domain-containing protein</fullName>
    </recommendedName>
</protein>
<dbReference type="EMBL" id="JANPWB010000012">
    <property type="protein sequence ID" value="KAJ1121223.1"/>
    <property type="molecule type" value="Genomic_DNA"/>
</dbReference>
<keyword evidence="8" id="KW-0675">Receptor</keyword>
<evidence type="ECO:0000313" key="12">
    <source>
        <dbReference type="EMBL" id="KAJ1121223.1"/>
    </source>
</evidence>
<sequence length="303" mass="33695">MVSGAICVIIPADQYGPYESYGSVLPMLSDKSQFPSFLRTVPSNTLQILALVRLLGHFGWTWIGMIVSDDEMGLQGGQDLKEAIEQNKGCVAFMERTHTAYSQAKLFAIANAIQGHTVKVLVVYSSVVHVKDLLEALSTLNLTNKIFIFSASFTMTLSLFSKQSWKLFNGSLGLVLQLTKMPAFEDFLTRLNPMHDPNDRFIKLFWEKAFNCRWLAANATDKLTTVAQGGTIPSCFEKQTLEQTALNVFELNDLSSSYHTYIAVYALAHAVTFLMSCKPGFGPFINGSCADVTNIKPWQVNEY</sequence>
<evidence type="ECO:0000256" key="8">
    <source>
        <dbReference type="ARBA" id="ARBA00023170"/>
    </source>
</evidence>
<evidence type="ECO:0000256" key="2">
    <source>
        <dbReference type="ARBA" id="ARBA00022475"/>
    </source>
</evidence>
<keyword evidence="7" id="KW-0472">Membrane</keyword>
<evidence type="ECO:0000313" key="13">
    <source>
        <dbReference type="Proteomes" id="UP001066276"/>
    </source>
</evidence>
<dbReference type="GO" id="GO:0004930">
    <property type="term" value="F:G protein-coupled receptor activity"/>
    <property type="evidence" value="ECO:0007669"/>
    <property type="project" value="UniProtKB-KW"/>
</dbReference>
<keyword evidence="5" id="KW-1133">Transmembrane helix</keyword>
<evidence type="ECO:0000256" key="1">
    <source>
        <dbReference type="ARBA" id="ARBA00004651"/>
    </source>
</evidence>
<comment type="subcellular location">
    <subcellularLocation>
        <location evidence="1">Cell membrane</location>
        <topology evidence="1">Multi-pass membrane protein</topology>
    </subcellularLocation>
</comment>
<keyword evidence="3" id="KW-0812">Transmembrane</keyword>
<keyword evidence="9" id="KW-0325">Glycoprotein</keyword>
<dbReference type="GO" id="GO:0005886">
    <property type="term" value="C:plasma membrane"/>
    <property type="evidence" value="ECO:0007669"/>
    <property type="project" value="UniProtKB-SubCell"/>
</dbReference>
<dbReference type="PANTHER" id="PTHR24061">
    <property type="entry name" value="CALCIUM-SENSING RECEPTOR-RELATED"/>
    <property type="match status" value="1"/>
</dbReference>
<keyword evidence="6" id="KW-0297">G-protein coupled receptor</keyword>
<name>A0AAV7NYS9_PLEWA</name>
<evidence type="ECO:0000259" key="11">
    <source>
        <dbReference type="Pfam" id="PF01094"/>
    </source>
</evidence>
<dbReference type="Pfam" id="PF01094">
    <property type="entry name" value="ANF_receptor"/>
    <property type="match status" value="1"/>
</dbReference>